<reference evidence="9" key="1">
    <citation type="submission" date="2021-03" db="EMBL/GenBank/DDBJ databases">
        <title>Whole genome sequence of Streptomyces bomunensis MMS17-BM035.</title>
        <authorList>
            <person name="Lee J.H."/>
        </authorList>
    </citation>
    <scope>NUCLEOTIDE SEQUENCE</scope>
    <source>
        <strain evidence="9">MMS17-BM035</strain>
    </source>
</reference>
<evidence type="ECO:0000256" key="5">
    <source>
        <dbReference type="ARBA" id="ARBA00023136"/>
    </source>
</evidence>
<name>A0A940M8G9_9ACTN</name>
<dbReference type="InterPro" id="IPR050638">
    <property type="entry name" value="AA-Vitamin_Transporters"/>
</dbReference>
<dbReference type="AlphaFoldDB" id="A0A940M8G9"/>
<dbReference type="InterPro" id="IPR000620">
    <property type="entry name" value="EamA_dom"/>
</dbReference>
<feature type="transmembrane region" description="Helical" evidence="7">
    <location>
        <begin position="38"/>
        <end position="61"/>
    </location>
</feature>
<feature type="transmembrane region" description="Helical" evidence="7">
    <location>
        <begin position="202"/>
        <end position="221"/>
    </location>
</feature>
<comment type="caution">
    <text evidence="9">The sequence shown here is derived from an EMBL/GenBank/DDBJ whole genome shotgun (WGS) entry which is preliminary data.</text>
</comment>
<dbReference type="Pfam" id="PF00892">
    <property type="entry name" value="EamA"/>
    <property type="match status" value="2"/>
</dbReference>
<feature type="transmembrane region" description="Helical" evidence="7">
    <location>
        <begin position="141"/>
        <end position="159"/>
    </location>
</feature>
<dbReference type="PANTHER" id="PTHR32322">
    <property type="entry name" value="INNER MEMBRANE TRANSPORTER"/>
    <property type="match status" value="1"/>
</dbReference>
<evidence type="ECO:0000256" key="7">
    <source>
        <dbReference type="SAM" id="Phobius"/>
    </source>
</evidence>
<evidence type="ECO:0000259" key="8">
    <source>
        <dbReference type="Pfam" id="PF00892"/>
    </source>
</evidence>
<dbReference type="EMBL" id="JAGIQL010000036">
    <property type="protein sequence ID" value="MBP0458190.1"/>
    <property type="molecule type" value="Genomic_DNA"/>
</dbReference>
<feature type="transmembrane region" description="Helical" evidence="7">
    <location>
        <begin position="269"/>
        <end position="288"/>
    </location>
</feature>
<sequence length="359" mass="35762">MSSSPSVSPSTSPSTPSASSFSLSASPVPPSASTGRGLLFLTVAGLAWGTAGAAGTLVYRVSDLGPIALSFWRCAGGLVLLLAALALRGRGRVRGGARRGGTGSARVPAEPWRRKALRIAGSGVAFTVFQTAYFASVRSTWLAVGTVVTLGAGPVFIALGARTLMGERLGAGGLSAVLGALAGLGVLTLGGGSGGSAAVRPAGVALAVLSAAAYAAMTLLTRWLGRGGERSDVLATTAWACGIGVAVLLPLALMTGGGLLPHTQRLPEVVWLLVYVAAVPTALAYALYFTGAAVVRAATVSVIMLLEPVSAAAIAVWLLGERLTGATVAGTLLLLAAVVGLAAAEARASRLWRRSAPAA</sequence>
<dbReference type="GO" id="GO:0016020">
    <property type="term" value="C:membrane"/>
    <property type="evidence" value="ECO:0007669"/>
    <property type="project" value="UniProtKB-SubCell"/>
</dbReference>
<feature type="transmembrane region" description="Helical" evidence="7">
    <location>
        <begin position="300"/>
        <end position="320"/>
    </location>
</feature>
<feature type="domain" description="EamA" evidence="8">
    <location>
        <begin position="36"/>
        <end position="188"/>
    </location>
</feature>
<gene>
    <name evidence="9" type="ORF">JFN87_11860</name>
</gene>
<evidence type="ECO:0000256" key="4">
    <source>
        <dbReference type="ARBA" id="ARBA00022989"/>
    </source>
</evidence>
<feature type="region of interest" description="Disordered" evidence="6">
    <location>
        <begin position="1"/>
        <end position="26"/>
    </location>
</feature>
<dbReference type="Proteomes" id="UP000670475">
    <property type="component" value="Unassembled WGS sequence"/>
</dbReference>
<evidence type="ECO:0000256" key="6">
    <source>
        <dbReference type="SAM" id="MobiDB-lite"/>
    </source>
</evidence>
<evidence type="ECO:0000256" key="2">
    <source>
        <dbReference type="ARBA" id="ARBA00007362"/>
    </source>
</evidence>
<dbReference type="InterPro" id="IPR037185">
    <property type="entry name" value="EmrE-like"/>
</dbReference>
<keyword evidence="10" id="KW-1185">Reference proteome</keyword>
<feature type="transmembrane region" description="Helical" evidence="7">
    <location>
        <begin position="116"/>
        <end position="135"/>
    </location>
</feature>
<comment type="subcellular location">
    <subcellularLocation>
        <location evidence="1">Membrane</location>
        <topology evidence="1">Multi-pass membrane protein</topology>
    </subcellularLocation>
</comment>
<organism evidence="9 10">
    <name type="scientific">Streptomyces montanisoli</name>
    <dbReference type="NCBI Taxonomy" id="2798581"/>
    <lineage>
        <taxon>Bacteria</taxon>
        <taxon>Bacillati</taxon>
        <taxon>Actinomycetota</taxon>
        <taxon>Actinomycetes</taxon>
        <taxon>Kitasatosporales</taxon>
        <taxon>Streptomycetaceae</taxon>
        <taxon>Streptomyces</taxon>
    </lineage>
</organism>
<dbReference type="SUPFAM" id="SSF103481">
    <property type="entry name" value="Multidrug resistance efflux transporter EmrE"/>
    <property type="match status" value="2"/>
</dbReference>
<evidence type="ECO:0000313" key="9">
    <source>
        <dbReference type="EMBL" id="MBP0458190.1"/>
    </source>
</evidence>
<evidence type="ECO:0000256" key="1">
    <source>
        <dbReference type="ARBA" id="ARBA00004141"/>
    </source>
</evidence>
<keyword evidence="5 7" id="KW-0472">Membrane</keyword>
<feature type="domain" description="EamA" evidence="8">
    <location>
        <begin position="203"/>
        <end position="341"/>
    </location>
</feature>
<feature type="transmembrane region" description="Helical" evidence="7">
    <location>
        <begin position="67"/>
        <end position="87"/>
    </location>
</feature>
<feature type="transmembrane region" description="Helical" evidence="7">
    <location>
        <begin position="171"/>
        <end position="190"/>
    </location>
</feature>
<accession>A0A940M8G9</accession>
<evidence type="ECO:0000256" key="3">
    <source>
        <dbReference type="ARBA" id="ARBA00022692"/>
    </source>
</evidence>
<protein>
    <submittedName>
        <fullName evidence="9">EamA family transporter</fullName>
    </submittedName>
</protein>
<feature type="transmembrane region" description="Helical" evidence="7">
    <location>
        <begin position="233"/>
        <end position="257"/>
    </location>
</feature>
<keyword evidence="4 7" id="KW-1133">Transmembrane helix</keyword>
<proteinExistence type="inferred from homology"/>
<feature type="transmembrane region" description="Helical" evidence="7">
    <location>
        <begin position="326"/>
        <end position="344"/>
    </location>
</feature>
<dbReference type="PANTHER" id="PTHR32322:SF2">
    <property type="entry name" value="EAMA DOMAIN-CONTAINING PROTEIN"/>
    <property type="match status" value="1"/>
</dbReference>
<keyword evidence="3 7" id="KW-0812">Transmembrane</keyword>
<comment type="similarity">
    <text evidence="2">Belongs to the EamA transporter family.</text>
</comment>
<evidence type="ECO:0000313" key="10">
    <source>
        <dbReference type="Proteomes" id="UP000670475"/>
    </source>
</evidence>